<reference evidence="2" key="1">
    <citation type="submission" date="2021-06" db="EMBL/GenBank/DDBJ databases">
        <title>Propagation of a rapidly emergent carbapenem-resistant Acinetobacter baumannii lineage by various extra-hospital transmission networks.</title>
        <authorList>
            <person name="Calix J."/>
        </authorList>
    </citation>
    <scope>NUCLEOTIDE SEQUENCE</scope>
    <source>
        <strain evidence="2">WU_MDCI_Aw63</strain>
    </source>
</reference>
<sequence length="366" mass="40965">MTNILNAQEAFAALQKGKTVLCRYAGDGTLHADKDFSTLDQMPATVFALPNYEFCIQVEMLELAGITFTKPLTIEEIEQGQDVFLIQPHAVIQQYKFNENIDELVDGIHAGFAQRDFENAQLQFKAFCEAVGGTPIQVNLEIVEQPKKKRASKKQNDSNCVVQQSTHSANDEVSLDDIIGPVGDQKPTLNDVEKKTLPELSPEICDGSQPPISFDAFAAAAVSHAQKIDNETSQKNSDRKLVEEDDEKYQENLATLKKRVDESLTPTEVNAVVKYTNSWSAEQRQPLLKYMHKRLEVLQQNKTAEQPSLMVRIQNAPDLTTLDALEIDISSLDPIIQPEMMRYVKTRRLELEKCATVAAISDEDLP</sequence>
<feature type="compositionally biased region" description="Basic and acidic residues" evidence="1">
    <location>
        <begin position="226"/>
        <end position="242"/>
    </location>
</feature>
<feature type="region of interest" description="Disordered" evidence="1">
    <location>
        <begin position="226"/>
        <end position="246"/>
    </location>
</feature>
<evidence type="ECO:0000313" key="2">
    <source>
        <dbReference type="EMBL" id="MCU4397790.1"/>
    </source>
</evidence>
<dbReference type="AlphaFoldDB" id="A0AAW5RBV8"/>
<feature type="compositionally biased region" description="Polar residues" evidence="1">
    <location>
        <begin position="157"/>
        <end position="168"/>
    </location>
</feature>
<organism evidence="2 3">
    <name type="scientific">Acinetobacter junii</name>
    <dbReference type="NCBI Taxonomy" id="40215"/>
    <lineage>
        <taxon>Bacteria</taxon>
        <taxon>Pseudomonadati</taxon>
        <taxon>Pseudomonadota</taxon>
        <taxon>Gammaproteobacteria</taxon>
        <taxon>Moraxellales</taxon>
        <taxon>Moraxellaceae</taxon>
        <taxon>Acinetobacter</taxon>
    </lineage>
</organism>
<evidence type="ECO:0000313" key="3">
    <source>
        <dbReference type="Proteomes" id="UP001208534"/>
    </source>
</evidence>
<accession>A0AAW5RBV8</accession>
<name>A0AAW5RBV8_ACIJU</name>
<feature type="region of interest" description="Disordered" evidence="1">
    <location>
        <begin position="147"/>
        <end position="168"/>
    </location>
</feature>
<dbReference type="EMBL" id="JAHPRE010000055">
    <property type="protein sequence ID" value="MCU4397790.1"/>
    <property type="molecule type" value="Genomic_DNA"/>
</dbReference>
<protein>
    <submittedName>
        <fullName evidence="2">Uncharacterized protein</fullName>
    </submittedName>
</protein>
<gene>
    <name evidence="2" type="ORF">KTH64_12685</name>
</gene>
<dbReference type="RefSeq" id="WP_262579242.1">
    <property type="nucleotide sequence ID" value="NZ_JAHPRE010000055.1"/>
</dbReference>
<proteinExistence type="predicted"/>
<evidence type="ECO:0000256" key="1">
    <source>
        <dbReference type="SAM" id="MobiDB-lite"/>
    </source>
</evidence>
<dbReference type="Proteomes" id="UP001208534">
    <property type="component" value="Unassembled WGS sequence"/>
</dbReference>
<comment type="caution">
    <text evidence="2">The sequence shown here is derived from an EMBL/GenBank/DDBJ whole genome shotgun (WGS) entry which is preliminary data.</text>
</comment>